<evidence type="ECO:0000313" key="5">
    <source>
        <dbReference type="Proteomes" id="UP000552954"/>
    </source>
</evidence>
<reference evidence="4 5" key="2">
    <citation type="submission" date="2020-06" db="EMBL/GenBank/DDBJ databases">
        <title>Ramlibacter rhizophilus sp. nov., isolated from rhizosphere soil of national flower Mugunghwa from South Korea.</title>
        <authorList>
            <person name="Zheng-Fei Y."/>
            <person name="Huan T."/>
        </authorList>
    </citation>
    <scope>NUCLEOTIDE SEQUENCE [LARGE SCALE GENOMIC DNA]</scope>
    <source>
        <strain evidence="4 5">B156</strain>
    </source>
</reference>
<dbReference type="SUPFAM" id="SSF52833">
    <property type="entry name" value="Thioredoxin-like"/>
    <property type="match status" value="1"/>
</dbReference>
<dbReference type="GO" id="GO:1901170">
    <property type="term" value="P:naphthalene catabolic process"/>
    <property type="evidence" value="ECO:0007669"/>
    <property type="project" value="InterPro"/>
</dbReference>
<accession>A0A849K224</accession>
<dbReference type="PANTHER" id="PTHR42943:SF2">
    <property type="entry name" value="GLUTATHIONE S-TRANSFERASE KAPPA 1"/>
    <property type="match status" value="1"/>
</dbReference>
<sequence length="202" mass="21846">MAAPLAFYFDFISPYGYFASRRIEALAAHHGRTVDWRPMLLGVAVLKVMGLKPLLDTPLKGDYVRRDVLRLARRAGVRLGRDLNASVGNPLPPARAFYWVKQHHPRLAAPMAHALFHAFWAEGRDLSTPEAVGAIRLPEGLDAAAVIAGAASDEAATLLRNAVAASIKAGIFGSPTIVVDGEPFWGNDRLADVDAWLAEGGW</sequence>
<gene>
    <name evidence="4" type="ORF">HK415_04280</name>
</gene>
<dbReference type="InterPro" id="IPR051924">
    <property type="entry name" value="GST_Kappa/NadH"/>
</dbReference>
<evidence type="ECO:0000256" key="1">
    <source>
        <dbReference type="PIRNR" id="PIRNR006386"/>
    </source>
</evidence>
<dbReference type="RefSeq" id="WP_171556893.1">
    <property type="nucleotide sequence ID" value="NZ_JABFCS010000001.1"/>
</dbReference>
<dbReference type="InterPro" id="IPR001853">
    <property type="entry name" value="DSBA-like_thioredoxin_dom"/>
</dbReference>
<dbReference type="InterPro" id="IPR044087">
    <property type="entry name" value="NahD-like"/>
</dbReference>
<evidence type="ECO:0000256" key="2">
    <source>
        <dbReference type="PIRSR" id="PIRSR006386-1"/>
    </source>
</evidence>
<dbReference type="Gene3D" id="3.40.30.10">
    <property type="entry name" value="Glutaredoxin"/>
    <property type="match status" value="1"/>
</dbReference>
<dbReference type="CDD" id="cd03022">
    <property type="entry name" value="DsbA_HCCA_Iso"/>
    <property type="match status" value="1"/>
</dbReference>
<dbReference type="Proteomes" id="UP000552954">
    <property type="component" value="Unassembled WGS sequence"/>
</dbReference>
<protein>
    <recommendedName>
        <fullName evidence="1">2-hydroxychromene-2-carboxylate isomerase</fullName>
        <ecNumber evidence="1">5.99.1.4</ecNumber>
    </recommendedName>
</protein>
<comment type="caution">
    <text evidence="4">The sequence shown here is derived from an EMBL/GenBank/DDBJ whole genome shotgun (WGS) entry which is preliminary data.</text>
</comment>
<dbReference type="AlphaFoldDB" id="A0A849K224"/>
<name>A0A849K224_9BURK</name>
<keyword evidence="1 4" id="KW-0413">Isomerase</keyword>
<dbReference type="GO" id="GO:0006749">
    <property type="term" value="P:glutathione metabolic process"/>
    <property type="evidence" value="ECO:0007669"/>
    <property type="project" value="TreeGrafter"/>
</dbReference>
<feature type="active site" description="Nucleophile" evidence="2">
    <location>
        <position position="13"/>
    </location>
</feature>
<dbReference type="EC" id="5.99.1.4" evidence="1"/>
<evidence type="ECO:0000313" key="4">
    <source>
        <dbReference type="EMBL" id="NNU42542.1"/>
    </source>
</evidence>
<comment type="similarity">
    <text evidence="1">Belongs to the GST superfamily. NadH family.</text>
</comment>
<keyword evidence="5" id="KW-1185">Reference proteome</keyword>
<dbReference type="EMBL" id="JABFCS010000001">
    <property type="protein sequence ID" value="NNU42542.1"/>
    <property type="molecule type" value="Genomic_DNA"/>
</dbReference>
<evidence type="ECO:0000259" key="3">
    <source>
        <dbReference type="Pfam" id="PF01323"/>
    </source>
</evidence>
<dbReference type="InterPro" id="IPR014440">
    <property type="entry name" value="HCCAis_GSTk"/>
</dbReference>
<proteinExistence type="inferred from homology"/>
<dbReference type="GO" id="GO:0018845">
    <property type="term" value="F:2-hydroxychromene-2-carboxylate isomerase activity"/>
    <property type="evidence" value="ECO:0007669"/>
    <property type="project" value="UniProtKB-UniRule"/>
</dbReference>
<dbReference type="PIRSF" id="PIRSF006386">
    <property type="entry name" value="HCCAis_GSTk"/>
    <property type="match status" value="1"/>
</dbReference>
<dbReference type="GO" id="GO:0004602">
    <property type="term" value="F:glutathione peroxidase activity"/>
    <property type="evidence" value="ECO:0007669"/>
    <property type="project" value="TreeGrafter"/>
</dbReference>
<feature type="domain" description="DSBA-like thioredoxin" evidence="3">
    <location>
        <begin position="6"/>
        <end position="193"/>
    </location>
</feature>
<dbReference type="PANTHER" id="PTHR42943">
    <property type="entry name" value="GLUTATHIONE S-TRANSFERASE KAPPA"/>
    <property type="match status" value="1"/>
</dbReference>
<dbReference type="InterPro" id="IPR036249">
    <property type="entry name" value="Thioredoxin-like_sf"/>
</dbReference>
<organism evidence="4 5">
    <name type="scientific">Ramlibacter montanisoli</name>
    <dbReference type="NCBI Taxonomy" id="2732512"/>
    <lineage>
        <taxon>Bacteria</taxon>
        <taxon>Pseudomonadati</taxon>
        <taxon>Pseudomonadota</taxon>
        <taxon>Betaproteobacteria</taxon>
        <taxon>Burkholderiales</taxon>
        <taxon>Comamonadaceae</taxon>
        <taxon>Ramlibacter</taxon>
    </lineage>
</organism>
<reference evidence="4 5" key="1">
    <citation type="submission" date="2020-05" db="EMBL/GenBank/DDBJ databases">
        <authorList>
            <person name="Khan S.A."/>
            <person name="Jeon C.O."/>
            <person name="Chun B.H."/>
        </authorList>
    </citation>
    <scope>NUCLEOTIDE SEQUENCE [LARGE SCALE GENOMIC DNA]</scope>
    <source>
        <strain evidence="4 5">B156</strain>
    </source>
</reference>
<dbReference type="Pfam" id="PF01323">
    <property type="entry name" value="DSBA"/>
    <property type="match status" value="1"/>
</dbReference>
<dbReference type="GO" id="GO:0004364">
    <property type="term" value="F:glutathione transferase activity"/>
    <property type="evidence" value="ECO:0007669"/>
    <property type="project" value="TreeGrafter"/>
</dbReference>
<comment type="catalytic activity">
    <reaction evidence="1">
        <text>2-hydroxychromene-2-carboxylate = (3E)-4-(2-hydroxyphenyl)-2-oxobut-3-enoate</text>
        <dbReference type="Rhea" id="RHEA:27401"/>
        <dbReference type="ChEBI" id="CHEBI:59350"/>
        <dbReference type="ChEBI" id="CHEBI:59353"/>
        <dbReference type="EC" id="5.99.1.4"/>
    </reaction>
</comment>